<organism evidence="1 2">
    <name type="scientific">Dibothriocephalus latus</name>
    <name type="common">Fish tapeworm</name>
    <name type="synonym">Diphyllobothrium latum</name>
    <dbReference type="NCBI Taxonomy" id="60516"/>
    <lineage>
        <taxon>Eukaryota</taxon>
        <taxon>Metazoa</taxon>
        <taxon>Spiralia</taxon>
        <taxon>Lophotrochozoa</taxon>
        <taxon>Platyhelminthes</taxon>
        <taxon>Cestoda</taxon>
        <taxon>Eucestoda</taxon>
        <taxon>Diphyllobothriidea</taxon>
        <taxon>Diphyllobothriidae</taxon>
        <taxon>Dibothriocephalus</taxon>
    </lineage>
</organism>
<dbReference type="AlphaFoldDB" id="A0A3P7R1I2"/>
<keyword evidence="2" id="KW-1185">Reference proteome</keyword>
<dbReference type="GO" id="GO:0070221">
    <property type="term" value="P:sulfide oxidation, using sulfide:quinone oxidoreductase"/>
    <property type="evidence" value="ECO:0007669"/>
    <property type="project" value="TreeGrafter"/>
</dbReference>
<dbReference type="InterPro" id="IPR015904">
    <property type="entry name" value="Sulphide_quinone_reductase"/>
</dbReference>
<sequence>MVPVNSAAYAIFKVVVIALSYDGYTSCPLITGENKGILAEFDYELKPKETLPFDQSTERWIFSYIKRFVLPPLYWHGLLR</sequence>
<dbReference type="Proteomes" id="UP000281553">
    <property type="component" value="Unassembled WGS sequence"/>
</dbReference>
<evidence type="ECO:0000313" key="1">
    <source>
        <dbReference type="EMBL" id="VDN37006.1"/>
    </source>
</evidence>
<evidence type="ECO:0000313" key="2">
    <source>
        <dbReference type="Proteomes" id="UP000281553"/>
    </source>
</evidence>
<gene>
    <name evidence="1" type="ORF">DILT_LOCUS17196</name>
</gene>
<dbReference type="OrthoDB" id="5376590at2759"/>
<dbReference type="PANTHER" id="PTHR10632">
    <property type="entry name" value="SULFIDE:QUINONE OXIDOREDUCTASE"/>
    <property type="match status" value="1"/>
</dbReference>
<accession>A0A3P7R1I2</accession>
<reference evidence="1 2" key="1">
    <citation type="submission" date="2018-11" db="EMBL/GenBank/DDBJ databases">
        <authorList>
            <consortium name="Pathogen Informatics"/>
        </authorList>
    </citation>
    <scope>NUCLEOTIDE SEQUENCE [LARGE SCALE GENOMIC DNA]</scope>
</reference>
<name>A0A3P7R1I2_DIBLA</name>
<dbReference type="GO" id="GO:0071949">
    <property type="term" value="F:FAD binding"/>
    <property type="evidence" value="ECO:0007669"/>
    <property type="project" value="TreeGrafter"/>
</dbReference>
<dbReference type="PANTHER" id="PTHR10632:SF2">
    <property type="entry name" value="SULFIDE:QUINONE OXIDOREDUCTASE, MITOCHONDRIAL"/>
    <property type="match status" value="1"/>
</dbReference>
<dbReference type="EMBL" id="UYRU01089992">
    <property type="protein sequence ID" value="VDN37006.1"/>
    <property type="molecule type" value="Genomic_DNA"/>
</dbReference>
<protein>
    <submittedName>
        <fullName evidence="1">Uncharacterized protein</fullName>
    </submittedName>
</protein>
<proteinExistence type="predicted"/>
<dbReference type="GO" id="GO:0070224">
    <property type="term" value="F:sulfide:quinone oxidoreductase activity"/>
    <property type="evidence" value="ECO:0007669"/>
    <property type="project" value="TreeGrafter"/>
</dbReference>